<dbReference type="InterPro" id="IPR023614">
    <property type="entry name" value="Porin_dom_sf"/>
</dbReference>
<protein>
    <recommendedName>
        <fullName evidence="3">Porin</fullName>
    </recommendedName>
</protein>
<dbReference type="OrthoDB" id="5442696at2"/>
<dbReference type="KEGG" id="lut:Lupro_12640"/>
<evidence type="ECO:0000313" key="1">
    <source>
        <dbReference type="EMBL" id="AMC12058.1"/>
    </source>
</evidence>
<dbReference type="AlphaFoldDB" id="A0A0X8G8J5"/>
<dbReference type="STRING" id="1622118.Lupro_12640"/>
<dbReference type="Gene3D" id="2.40.160.10">
    <property type="entry name" value="Porin"/>
    <property type="match status" value="1"/>
</dbReference>
<evidence type="ECO:0000313" key="2">
    <source>
        <dbReference type="Proteomes" id="UP000059672"/>
    </source>
</evidence>
<dbReference type="EMBL" id="CP013355">
    <property type="protein sequence ID" value="AMC12058.1"/>
    <property type="molecule type" value="Genomic_DNA"/>
</dbReference>
<name>A0A0X8G8J5_9FLAO</name>
<dbReference type="RefSeq" id="WP_068211045.1">
    <property type="nucleotide sequence ID" value="NZ_CP013355.1"/>
</dbReference>
<dbReference type="InterPro" id="IPR010870">
    <property type="entry name" value="Porin_O/P"/>
</dbReference>
<reference evidence="1 2" key="2">
    <citation type="journal article" date="2016" name="Int. J. Syst. Evol. Microbiol.">
        <title>Lutibacter profundi sp. nov., isolated from a deep-sea hydrothermal system on the Arctic Mid-Ocean Ridge and emended description of the genus Lutibacter.</title>
        <authorList>
            <person name="Le Moine Bauer S."/>
            <person name="Roalkvam I."/>
            <person name="Steen I.H."/>
            <person name="Dahle H."/>
        </authorList>
    </citation>
    <scope>NUCLEOTIDE SEQUENCE [LARGE SCALE GENOMIC DNA]</scope>
    <source>
        <strain evidence="1 2">LP1</strain>
    </source>
</reference>
<accession>A0A0X8G8J5</accession>
<organism evidence="1 2">
    <name type="scientific">Lutibacter profundi</name>
    <dbReference type="NCBI Taxonomy" id="1622118"/>
    <lineage>
        <taxon>Bacteria</taxon>
        <taxon>Pseudomonadati</taxon>
        <taxon>Bacteroidota</taxon>
        <taxon>Flavobacteriia</taxon>
        <taxon>Flavobacteriales</taxon>
        <taxon>Flavobacteriaceae</taxon>
        <taxon>Lutibacter</taxon>
    </lineage>
</organism>
<gene>
    <name evidence="1" type="ORF">Lupro_12640</name>
</gene>
<proteinExistence type="predicted"/>
<sequence>MKKLLFLGIIFLINFTFIWAQETKKFKLFWNKGYHLESNDGNFKMKFGGIIQQHWSYSSQNEVIDNLFGKPNNGSKFRRIRLYNSGSIFNFISYNLQLEFAEGPTTVKDIHISIHKLPIVGKFTIGYFKEPFGLDQYNSSNDMSFIERASNIDITPGRNNGFMFSNTAFNENATWAIGTFRDTNNFGLTSFGNKYNFTGRITALPISNKEKNKFLHVGLAYSYRTPNESKYSIKSRPEAYLLTSYINTGIINQVDNVQLTGIEVALMLNYFSLQSEYIHSRVNRKDLLENYNFFGYYIELSYFITGEHKNYSKKVGYFKRVSPKSNFNATGKGIGAVEFVTRFSSADYADKSIEGGVLNDITVGINWHLNPVTKFSIDYTSAKLKAVGNSTIFQMKFQVAF</sequence>
<dbReference type="Pfam" id="PF07396">
    <property type="entry name" value="Porin_O_P"/>
    <property type="match status" value="1"/>
</dbReference>
<keyword evidence="2" id="KW-1185">Reference proteome</keyword>
<evidence type="ECO:0008006" key="3">
    <source>
        <dbReference type="Google" id="ProtNLM"/>
    </source>
</evidence>
<dbReference type="Proteomes" id="UP000059672">
    <property type="component" value="Chromosome"/>
</dbReference>
<dbReference type="SUPFAM" id="SSF56935">
    <property type="entry name" value="Porins"/>
    <property type="match status" value="1"/>
</dbReference>
<reference evidence="2" key="1">
    <citation type="submission" date="2015-12" db="EMBL/GenBank/DDBJ databases">
        <title>Complete genome sequence of Lutibacter profundus strain LP1.</title>
        <authorList>
            <person name="Wissuwa J."/>
            <person name="Le Moine Bauer S."/>
            <person name="Stokke R."/>
            <person name="Dahle H."/>
            <person name="Steen I.H."/>
        </authorList>
    </citation>
    <scope>NUCLEOTIDE SEQUENCE [LARGE SCALE GENOMIC DNA]</scope>
    <source>
        <strain evidence="2">LP1</strain>
    </source>
</reference>